<dbReference type="SUPFAM" id="SSF49899">
    <property type="entry name" value="Concanavalin A-like lectins/glucanases"/>
    <property type="match status" value="3"/>
</dbReference>
<dbReference type="STRING" id="10195.A0A3M7RJN9"/>
<dbReference type="GO" id="GO:0016020">
    <property type="term" value="C:membrane"/>
    <property type="evidence" value="ECO:0007669"/>
    <property type="project" value="UniProtKB-SubCell"/>
</dbReference>
<feature type="domain" description="EGF-like" evidence="5">
    <location>
        <begin position="734"/>
        <end position="771"/>
    </location>
</feature>
<dbReference type="OrthoDB" id="6275838at2759"/>
<organism evidence="6 7">
    <name type="scientific">Brachionus plicatilis</name>
    <name type="common">Marine rotifer</name>
    <name type="synonym">Brachionus muelleri</name>
    <dbReference type="NCBI Taxonomy" id="10195"/>
    <lineage>
        <taxon>Eukaryota</taxon>
        <taxon>Metazoa</taxon>
        <taxon>Spiralia</taxon>
        <taxon>Gnathifera</taxon>
        <taxon>Rotifera</taxon>
        <taxon>Eurotatoria</taxon>
        <taxon>Monogononta</taxon>
        <taxon>Pseudotrocha</taxon>
        <taxon>Ploima</taxon>
        <taxon>Brachionidae</taxon>
        <taxon>Brachionus</taxon>
    </lineage>
</organism>
<dbReference type="SMART" id="SM00282">
    <property type="entry name" value="LamG"/>
    <property type="match status" value="3"/>
</dbReference>
<feature type="region of interest" description="Disordered" evidence="3">
    <location>
        <begin position="1"/>
        <end position="40"/>
    </location>
</feature>
<comment type="caution">
    <text evidence="2">Lacks conserved residue(s) required for the propagation of feature annotation.</text>
</comment>
<dbReference type="InterPro" id="IPR001791">
    <property type="entry name" value="Laminin_G"/>
</dbReference>
<dbReference type="PROSITE" id="PS50025">
    <property type="entry name" value="LAM_G_DOMAIN"/>
    <property type="match status" value="3"/>
</dbReference>
<evidence type="ECO:0000259" key="4">
    <source>
        <dbReference type="PROSITE" id="PS50025"/>
    </source>
</evidence>
<dbReference type="Proteomes" id="UP000276133">
    <property type="component" value="Unassembled WGS sequence"/>
</dbReference>
<dbReference type="InterPro" id="IPR000742">
    <property type="entry name" value="EGF"/>
</dbReference>
<evidence type="ECO:0000256" key="2">
    <source>
        <dbReference type="PROSITE-ProRule" id="PRU00076"/>
    </source>
</evidence>
<dbReference type="PANTHER" id="PTHR15036">
    <property type="entry name" value="PIKACHURIN-LIKE PROTEIN"/>
    <property type="match status" value="1"/>
</dbReference>
<dbReference type="AlphaFoldDB" id="A0A3M7RJN9"/>
<keyword evidence="2" id="KW-0245">EGF-like domain</keyword>
<dbReference type="PANTHER" id="PTHR15036:SF89">
    <property type="entry name" value="NEUREXIN 1, ISOFORM F"/>
    <property type="match status" value="1"/>
</dbReference>
<dbReference type="SMART" id="SM00181">
    <property type="entry name" value="EGF"/>
    <property type="match status" value="2"/>
</dbReference>
<evidence type="ECO:0000313" key="6">
    <source>
        <dbReference type="EMBL" id="RNA23776.1"/>
    </source>
</evidence>
<dbReference type="PROSITE" id="PS50026">
    <property type="entry name" value="EGF_3"/>
    <property type="match status" value="2"/>
</dbReference>
<evidence type="ECO:0000259" key="5">
    <source>
        <dbReference type="PROSITE" id="PS50026"/>
    </source>
</evidence>
<dbReference type="InterPro" id="IPR050372">
    <property type="entry name" value="Neurexin-related_CASP"/>
</dbReference>
<feature type="domain" description="Laminin G" evidence="4">
    <location>
        <begin position="329"/>
        <end position="516"/>
    </location>
</feature>
<dbReference type="Gene3D" id="2.60.120.200">
    <property type="match status" value="3"/>
</dbReference>
<dbReference type="InterPro" id="IPR013320">
    <property type="entry name" value="ConA-like_dom_sf"/>
</dbReference>
<feature type="compositionally biased region" description="Basic and acidic residues" evidence="3">
    <location>
        <begin position="1"/>
        <end position="20"/>
    </location>
</feature>
<accession>A0A3M7RJN9</accession>
<dbReference type="CDD" id="cd00054">
    <property type="entry name" value="EGF_CA"/>
    <property type="match status" value="2"/>
</dbReference>
<keyword evidence="1" id="KW-1015">Disulfide bond</keyword>
<evidence type="ECO:0000256" key="1">
    <source>
        <dbReference type="ARBA" id="ARBA00023157"/>
    </source>
</evidence>
<feature type="domain" description="EGF-like" evidence="5">
    <location>
        <begin position="279"/>
        <end position="319"/>
    </location>
</feature>
<evidence type="ECO:0000256" key="3">
    <source>
        <dbReference type="SAM" id="MobiDB-lite"/>
    </source>
</evidence>
<dbReference type="EMBL" id="REGN01003219">
    <property type="protein sequence ID" value="RNA23776.1"/>
    <property type="molecule type" value="Genomic_DNA"/>
</dbReference>
<reference evidence="6 7" key="1">
    <citation type="journal article" date="2018" name="Sci. Rep.">
        <title>Genomic signatures of local adaptation to the degree of environmental predictability in rotifers.</title>
        <authorList>
            <person name="Franch-Gras L."/>
            <person name="Hahn C."/>
            <person name="Garcia-Roger E.M."/>
            <person name="Carmona M.J."/>
            <person name="Serra M."/>
            <person name="Gomez A."/>
        </authorList>
    </citation>
    <scope>NUCLEOTIDE SEQUENCE [LARGE SCALE GENOMIC DNA]</scope>
    <source>
        <strain evidence="6">HYR1</strain>
    </source>
</reference>
<evidence type="ECO:0000313" key="7">
    <source>
        <dbReference type="Proteomes" id="UP000276133"/>
    </source>
</evidence>
<keyword evidence="7" id="KW-1185">Reference proteome</keyword>
<protein>
    <submittedName>
        <fullName evidence="6">Neurexin-1-like isoform X2</fullName>
    </submittedName>
</protein>
<dbReference type="Pfam" id="PF02210">
    <property type="entry name" value="Laminin_G_2"/>
    <property type="match status" value="3"/>
</dbReference>
<sequence>MKNLRENDDNNRIEDKEAELVLRSSQDEDEDNDAELVSRSSQTNASTFKIIKAIEVKEVSTQTESSPFIDSPINKISKNGNLDLQEQTYRLIGSHNTYAQYLPWYPCLNSSIIFEFKTHEPNGLLLYSQSLPYKYIQISLVDGNIRLRMRIGEKDNPRGIFLVYDTSQLNDEKWHEVRFVRNNEKTILSVDGKKFYHIHQESILSDLMFGQPDSNEQTNSLFIGGLPDTLQTYNLSHGTVLFEPIFNGFIRNVRAVNCSSPFLKPLEVDSYTNLRFVVESGSCSSNPCLNNGVCLITSGSSVAFKCDCTYTNFEGDLCEIVRPPISNQELTLNGKDYFMVEIPVSEEDLTPAILPSYEVEFNVEFKTSRSTGLLIYAGDVSDYFVLGLQDGAIFYKLNIRGEVIEKSLAIPGTYLNNNHWHSVKFTRKFRSIQIVIDDLKKDESNLAGQFMSMSNKFVYVGGVPKKNTIYRAIYKNFIGCIRNVTYKSDTSSLNLISLLLNNSHLVKENGKIERTCQQVMQPITFSSPNSYIPILEWTNYPLINSFTIEFQTNEKNAVLAYILGAENFQHRAHIDHLMRSRLLSLNRHFFSLEIHNSFLNAYFNLGTNYIRHEVVHVQISDGRSHQLTVELNQQYAIFKFDQNPETSIRISSSDSDLLELQSPLVIGGIHPNHRSLSGHSPSTRVPPYFYSAMLGNGYVGCILDLDINGQSVNLTYFAGLEGVSGVNSDVCSPMPNQCDIGQCLNEGICIEGWNRFECDCSSTGFNGPICNQRKYKIYQNLNADY</sequence>
<dbReference type="Gene3D" id="2.10.25.10">
    <property type="entry name" value="Laminin"/>
    <property type="match status" value="2"/>
</dbReference>
<gene>
    <name evidence="6" type="ORF">BpHYR1_043510</name>
</gene>
<name>A0A3M7RJN9_BRAPC</name>
<feature type="domain" description="Laminin G" evidence="4">
    <location>
        <begin position="521"/>
        <end position="731"/>
    </location>
</feature>
<proteinExistence type="predicted"/>
<comment type="caution">
    <text evidence="6">The sequence shown here is derived from an EMBL/GenBank/DDBJ whole genome shotgun (WGS) entry which is preliminary data.</text>
</comment>
<feature type="domain" description="Laminin G" evidence="4">
    <location>
        <begin position="88"/>
        <end position="283"/>
    </location>
</feature>
<dbReference type="CDD" id="cd00110">
    <property type="entry name" value="LamG"/>
    <property type="match status" value="3"/>
</dbReference>